<keyword evidence="1" id="KW-0732">Signal</keyword>
<proteinExistence type="predicted"/>
<evidence type="ECO:0000313" key="2">
    <source>
        <dbReference type="EMBL" id="QIE55810.1"/>
    </source>
</evidence>
<dbReference type="KEGG" id="hdh:G5B40_10315"/>
<evidence type="ECO:0000313" key="3">
    <source>
        <dbReference type="Proteomes" id="UP000503336"/>
    </source>
</evidence>
<dbReference type="Pfam" id="PF19649">
    <property type="entry name" value="DUF6152"/>
    <property type="match status" value="1"/>
</dbReference>
<reference evidence="2 3" key="1">
    <citation type="submission" date="2020-02" db="EMBL/GenBank/DDBJ databases">
        <title>complete genome sequence of Rhodobacteraceae bacterium.</title>
        <authorList>
            <person name="Park J."/>
            <person name="Kim Y.-S."/>
            <person name="Kim K.-H."/>
        </authorList>
    </citation>
    <scope>NUCLEOTIDE SEQUENCE [LARGE SCALE GENOMIC DNA]</scope>
    <source>
        <strain evidence="2 3">RR4-56</strain>
    </source>
</reference>
<accession>A0A7L5BU94</accession>
<dbReference type="AlphaFoldDB" id="A0A7L5BU94"/>
<evidence type="ECO:0000256" key="1">
    <source>
        <dbReference type="SAM" id="SignalP"/>
    </source>
</evidence>
<keyword evidence="3" id="KW-1185">Reference proteome</keyword>
<evidence type="ECO:0008006" key="4">
    <source>
        <dbReference type="Google" id="ProtNLM"/>
    </source>
</evidence>
<dbReference type="Proteomes" id="UP000503336">
    <property type="component" value="Chromosome"/>
</dbReference>
<feature type="signal peptide" evidence="1">
    <location>
        <begin position="1"/>
        <end position="23"/>
    </location>
</feature>
<protein>
    <recommendedName>
        <fullName evidence="4">DUF5666 domain-containing protein</fullName>
    </recommendedName>
</protein>
<dbReference type="RefSeq" id="WP_165098207.1">
    <property type="nucleotide sequence ID" value="NZ_CP049056.1"/>
</dbReference>
<dbReference type="EMBL" id="CP049056">
    <property type="protein sequence ID" value="QIE55810.1"/>
    <property type="molecule type" value="Genomic_DNA"/>
</dbReference>
<gene>
    <name evidence="2" type="ORF">G5B40_10315</name>
</gene>
<sequence length="125" mass="14356">MYFHRRGFLGLLGAAALIRPAVAHHGYMAWDTENPIVLEGWISKEMDGFPHWEFWMRVDGEDWEVDIGDQYTLERAGFSSSGKEFKMRDNVIVEGVRPVDRSIRRILPSRITLEDGVPHDITVKG</sequence>
<feature type="chain" id="PRO_5029685127" description="DUF5666 domain-containing protein" evidence="1">
    <location>
        <begin position="24"/>
        <end position="125"/>
    </location>
</feature>
<name>A0A7L5BU94_9RHOB</name>
<dbReference type="InterPro" id="IPR046150">
    <property type="entry name" value="DUF6152"/>
</dbReference>
<organism evidence="2 3">
    <name type="scientific">Pikeienuella piscinae</name>
    <dbReference type="NCBI Taxonomy" id="2748098"/>
    <lineage>
        <taxon>Bacteria</taxon>
        <taxon>Pseudomonadati</taxon>
        <taxon>Pseudomonadota</taxon>
        <taxon>Alphaproteobacteria</taxon>
        <taxon>Rhodobacterales</taxon>
        <taxon>Paracoccaceae</taxon>
        <taxon>Pikeienuella</taxon>
    </lineage>
</organism>